<name>A0A1H5RHV8_9PSEU</name>
<feature type="domain" description="HTH tetR-type" evidence="5">
    <location>
        <begin position="17"/>
        <end position="77"/>
    </location>
</feature>
<dbReference type="SUPFAM" id="SSF46689">
    <property type="entry name" value="Homeodomain-like"/>
    <property type="match status" value="1"/>
</dbReference>
<evidence type="ECO:0000256" key="3">
    <source>
        <dbReference type="ARBA" id="ARBA00023163"/>
    </source>
</evidence>
<evidence type="ECO:0000256" key="2">
    <source>
        <dbReference type="ARBA" id="ARBA00023125"/>
    </source>
</evidence>
<evidence type="ECO:0000313" key="7">
    <source>
        <dbReference type="Proteomes" id="UP000198878"/>
    </source>
</evidence>
<keyword evidence="1" id="KW-0805">Transcription regulation</keyword>
<keyword evidence="3" id="KW-0804">Transcription</keyword>
<dbReference type="InterPro" id="IPR050109">
    <property type="entry name" value="HTH-type_TetR-like_transc_reg"/>
</dbReference>
<organism evidence="6 7">
    <name type="scientific">Amycolatopsis pretoriensis</name>
    <dbReference type="NCBI Taxonomy" id="218821"/>
    <lineage>
        <taxon>Bacteria</taxon>
        <taxon>Bacillati</taxon>
        <taxon>Actinomycetota</taxon>
        <taxon>Actinomycetes</taxon>
        <taxon>Pseudonocardiales</taxon>
        <taxon>Pseudonocardiaceae</taxon>
        <taxon>Amycolatopsis</taxon>
    </lineage>
</organism>
<dbReference type="GO" id="GO:0000976">
    <property type="term" value="F:transcription cis-regulatory region binding"/>
    <property type="evidence" value="ECO:0007669"/>
    <property type="project" value="TreeGrafter"/>
</dbReference>
<dbReference type="AlphaFoldDB" id="A0A1H5RHV8"/>
<proteinExistence type="predicted"/>
<dbReference type="InterPro" id="IPR049484">
    <property type="entry name" value="Rv0078-like_C"/>
</dbReference>
<evidence type="ECO:0000256" key="4">
    <source>
        <dbReference type="PROSITE-ProRule" id="PRU00335"/>
    </source>
</evidence>
<evidence type="ECO:0000259" key="5">
    <source>
        <dbReference type="PROSITE" id="PS50977"/>
    </source>
</evidence>
<evidence type="ECO:0000256" key="1">
    <source>
        <dbReference type="ARBA" id="ARBA00023015"/>
    </source>
</evidence>
<dbReference type="InterPro" id="IPR001647">
    <property type="entry name" value="HTH_TetR"/>
</dbReference>
<dbReference type="PANTHER" id="PTHR30055:SF234">
    <property type="entry name" value="HTH-TYPE TRANSCRIPTIONAL REGULATOR BETI"/>
    <property type="match status" value="1"/>
</dbReference>
<dbReference type="EMBL" id="FNUJ01000016">
    <property type="protein sequence ID" value="SEF37909.1"/>
    <property type="molecule type" value="Genomic_DNA"/>
</dbReference>
<evidence type="ECO:0000313" key="6">
    <source>
        <dbReference type="EMBL" id="SEF37909.1"/>
    </source>
</evidence>
<dbReference type="PRINTS" id="PR00455">
    <property type="entry name" value="HTHTETR"/>
</dbReference>
<dbReference type="Pfam" id="PF21351">
    <property type="entry name" value="TetR_C_41"/>
    <property type="match status" value="1"/>
</dbReference>
<protein>
    <submittedName>
        <fullName evidence="6">Transcriptional regulator, TetR family</fullName>
    </submittedName>
</protein>
<dbReference type="InterPro" id="IPR009057">
    <property type="entry name" value="Homeodomain-like_sf"/>
</dbReference>
<sequence length="203" mass="22109">MSWQIRRVRRTQEDRSAGTKAALVAAARELFAARGYQAVPADEITRAAGVTRGALYHHYADKQGLFRAVVEELERELTEEVQAAFAGGADPLTGMLQGLGVFLDACLREEVRRISLTDAPAVLGWDVWREIEAEYGLGLIIAVLEQARADGLIVEMPVRALAQLVLSAVMEAARMIAAADDPARTRAEVQQVLGGWLASLLRT</sequence>
<dbReference type="PROSITE" id="PS50977">
    <property type="entry name" value="HTH_TETR_2"/>
    <property type="match status" value="1"/>
</dbReference>
<feature type="DNA-binding region" description="H-T-H motif" evidence="4">
    <location>
        <begin position="40"/>
        <end position="59"/>
    </location>
</feature>
<accession>A0A1H5RHV8</accession>
<dbReference type="GO" id="GO:0003700">
    <property type="term" value="F:DNA-binding transcription factor activity"/>
    <property type="evidence" value="ECO:0007669"/>
    <property type="project" value="TreeGrafter"/>
</dbReference>
<keyword evidence="7" id="KW-1185">Reference proteome</keyword>
<dbReference type="Pfam" id="PF00440">
    <property type="entry name" value="TetR_N"/>
    <property type="match status" value="1"/>
</dbReference>
<keyword evidence="2 4" id="KW-0238">DNA-binding</keyword>
<reference evidence="7" key="1">
    <citation type="submission" date="2016-10" db="EMBL/GenBank/DDBJ databases">
        <authorList>
            <person name="Varghese N."/>
            <person name="Submissions S."/>
        </authorList>
    </citation>
    <scope>NUCLEOTIDE SEQUENCE [LARGE SCALE GENOMIC DNA]</scope>
    <source>
        <strain evidence="7">DSM 44654</strain>
    </source>
</reference>
<dbReference type="PANTHER" id="PTHR30055">
    <property type="entry name" value="HTH-TYPE TRANSCRIPTIONAL REGULATOR RUTR"/>
    <property type="match status" value="1"/>
</dbReference>
<dbReference type="Proteomes" id="UP000198878">
    <property type="component" value="Unassembled WGS sequence"/>
</dbReference>
<dbReference type="STRING" id="218821.SAMN05421837_11687"/>
<dbReference type="Gene3D" id="1.10.357.10">
    <property type="entry name" value="Tetracycline Repressor, domain 2"/>
    <property type="match status" value="1"/>
</dbReference>
<gene>
    <name evidence="6" type="ORF">SAMN05421837_11687</name>
</gene>